<evidence type="ECO:0000313" key="2">
    <source>
        <dbReference type="EMBL" id="QPC42258.1"/>
    </source>
</evidence>
<keyword evidence="3" id="KW-1185">Reference proteome</keyword>
<dbReference type="InterPro" id="IPR029062">
    <property type="entry name" value="Class_I_gatase-like"/>
</dbReference>
<protein>
    <submittedName>
        <fullName evidence="2">Glutamine amidotransferase</fullName>
    </submittedName>
</protein>
<dbReference type="Proteomes" id="UP000593594">
    <property type="component" value="Chromosome"/>
</dbReference>
<keyword evidence="2" id="KW-0315">Glutamine amidotransferase</keyword>
<dbReference type="PANTHER" id="PTHR42695:SF5">
    <property type="entry name" value="GLUTAMINE AMIDOTRANSFERASE YLR126C-RELATED"/>
    <property type="match status" value="1"/>
</dbReference>
<dbReference type="Pfam" id="PF00117">
    <property type="entry name" value="GATase"/>
    <property type="match status" value="1"/>
</dbReference>
<dbReference type="NCBIfam" id="NF005072">
    <property type="entry name" value="PRK06490.1"/>
    <property type="match status" value="1"/>
</dbReference>
<dbReference type="GO" id="GO:0005829">
    <property type="term" value="C:cytosol"/>
    <property type="evidence" value="ECO:0007669"/>
    <property type="project" value="TreeGrafter"/>
</dbReference>
<dbReference type="FunFam" id="3.40.50.880:FF:000033">
    <property type="entry name" value="Glutamine amidotransferase class-I"/>
    <property type="match status" value="1"/>
</dbReference>
<evidence type="ECO:0000259" key="1">
    <source>
        <dbReference type="Pfam" id="PF00117"/>
    </source>
</evidence>
<sequence length="246" mass="27852">MMKPGANGKILIVVHQERSTPGRVGLMLKDRGYELDIRRPCLGHPLPATLEDHDGVVVFGGPMSANDDCEEFIRREIDWLDVPLKENKPFFGICLGAQLLARHLGAEVSRHPEGLVEIGYFPIRPTEPGRHLGPWPDHVYQWHQEGFTLPSGARLIAEGERYPNQAYAYGDNAFGIQFHPELTLAMMYRWTTRGAPRLKLPGAKPRSTHFEDRWVHDRAVRAWLSRFLDRWLAGDAAAEPYAQAAE</sequence>
<dbReference type="InterPro" id="IPR017926">
    <property type="entry name" value="GATASE"/>
</dbReference>
<dbReference type="AlphaFoldDB" id="A0A7S8C2P2"/>
<dbReference type="PROSITE" id="PS51273">
    <property type="entry name" value="GATASE_TYPE_1"/>
    <property type="match status" value="1"/>
</dbReference>
<feature type="domain" description="Glutamine amidotransferase" evidence="1">
    <location>
        <begin position="49"/>
        <end position="184"/>
    </location>
</feature>
<gene>
    <name evidence="2" type="ORF">HW532_05795</name>
</gene>
<dbReference type="Gene3D" id="3.40.50.880">
    <property type="match status" value="1"/>
</dbReference>
<reference evidence="2 3" key="1">
    <citation type="submission" date="2020-06" db="EMBL/GenBank/DDBJ databases">
        <title>Genome sequence of 2 isolates from Red Sea Mangroves.</title>
        <authorList>
            <person name="Sefrji F."/>
            <person name="Michoud G."/>
            <person name="Merlino G."/>
            <person name="Daffonchio D."/>
        </authorList>
    </citation>
    <scope>NUCLEOTIDE SEQUENCE [LARGE SCALE GENOMIC DNA]</scope>
    <source>
        <strain evidence="2 3">R1DC25</strain>
    </source>
</reference>
<organism evidence="2 3">
    <name type="scientific">Kaustia mangrovi</name>
    <dbReference type="NCBI Taxonomy" id="2593653"/>
    <lineage>
        <taxon>Bacteria</taxon>
        <taxon>Pseudomonadati</taxon>
        <taxon>Pseudomonadota</taxon>
        <taxon>Alphaproteobacteria</taxon>
        <taxon>Hyphomicrobiales</taxon>
        <taxon>Parvibaculaceae</taxon>
        <taxon>Kaustia</taxon>
    </lineage>
</organism>
<dbReference type="SUPFAM" id="SSF52317">
    <property type="entry name" value="Class I glutamine amidotransferase-like"/>
    <property type="match status" value="1"/>
</dbReference>
<proteinExistence type="predicted"/>
<accession>A0A7S8C2P2</accession>
<dbReference type="PANTHER" id="PTHR42695">
    <property type="entry name" value="GLUTAMINE AMIDOTRANSFERASE YLR126C-RELATED"/>
    <property type="match status" value="1"/>
</dbReference>
<dbReference type="EMBL" id="CP058214">
    <property type="protein sequence ID" value="QPC42258.1"/>
    <property type="molecule type" value="Genomic_DNA"/>
</dbReference>
<evidence type="ECO:0000313" key="3">
    <source>
        <dbReference type="Proteomes" id="UP000593594"/>
    </source>
</evidence>
<dbReference type="KEGG" id="kmn:HW532_05795"/>
<dbReference type="InterPro" id="IPR044992">
    <property type="entry name" value="ChyE-like"/>
</dbReference>
<dbReference type="CDD" id="cd01741">
    <property type="entry name" value="GATase1_1"/>
    <property type="match status" value="1"/>
</dbReference>
<dbReference type="PRINTS" id="PR00096">
    <property type="entry name" value="GATASE"/>
</dbReference>
<keyword evidence="2" id="KW-0808">Transferase</keyword>
<name>A0A7S8C2P2_9HYPH</name>
<dbReference type="RefSeq" id="WP_213163489.1">
    <property type="nucleotide sequence ID" value="NZ_CP058214.1"/>
</dbReference>
<dbReference type="GO" id="GO:0016740">
    <property type="term" value="F:transferase activity"/>
    <property type="evidence" value="ECO:0007669"/>
    <property type="project" value="UniProtKB-KW"/>
</dbReference>